<name>A0ABU9U5E2_9GAMM</name>
<feature type="chain" id="PRO_5045766873" evidence="1">
    <location>
        <begin position="28"/>
        <end position="101"/>
    </location>
</feature>
<protein>
    <submittedName>
        <fullName evidence="2">Uncharacterized protein</fullName>
    </submittedName>
</protein>
<comment type="caution">
    <text evidence="2">The sequence shown here is derived from an EMBL/GenBank/DDBJ whole genome shotgun (WGS) entry which is preliminary data.</text>
</comment>
<gene>
    <name evidence="2" type="ORF">WNY63_16110</name>
</gene>
<evidence type="ECO:0000256" key="1">
    <source>
        <dbReference type="SAM" id="SignalP"/>
    </source>
</evidence>
<reference evidence="2 3" key="1">
    <citation type="submission" date="2024-03" db="EMBL/GenBank/DDBJ databases">
        <title>Community enrichment and isolation of bacterial strains for fucoidan degradation.</title>
        <authorList>
            <person name="Sichert A."/>
        </authorList>
    </citation>
    <scope>NUCLEOTIDE SEQUENCE [LARGE SCALE GENOMIC DNA]</scope>
    <source>
        <strain evidence="2 3">AS81</strain>
    </source>
</reference>
<feature type="signal peptide" evidence="1">
    <location>
        <begin position="1"/>
        <end position="27"/>
    </location>
</feature>
<evidence type="ECO:0000313" key="3">
    <source>
        <dbReference type="Proteomes" id="UP001388366"/>
    </source>
</evidence>
<organism evidence="2 3">
    <name type="scientific">Pseudoalteromonas neustonica</name>
    <dbReference type="NCBI Taxonomy" id="1840331"/>
    <lineage>
        <taxon>Bacteria</taxon>
        <taxon>Pseudomonadati</taxon>
        <taxon>Pseudomonadota</taxon>
        <taxon>Gammaproteobacteria</taxon>
        <taxon>Alteromonadales</taxon>
        <taxon>Pseudoalteromonadaceae</taxon>
        <taxon>Pseudoalteromonas</taxon>
    </lineage>
</organism>
<dbReference type="Proteomes" id="UP001388366">
    <property type="component" value="Unassembled WGS sequence"/>
</dbReference>
<accession>A0ABU9U5E2</accession>
<evidence type="ECO:0000313" key="2">
    <source>
        <dbReference type="EMBL" id="MEM5552249.1"/>
    </source>
</evidence>
<sequence>MSNLLHRICSHAMLFTLLMSVSLTVLAHDFDNQAQHTNANYIACDIPDQANLDVDIDTHDNGLSLGALQPLPDTPQSFYLGAHLAKPFNHAYQRGPPAYSI</sequence>
<keyword evidence="1" id="KW-0732">Signal</keyword>
<dbReference type="RefSeq" id="WP_169328130.1">
    <property type="nucleotide sequence ID" value="NZ_JBBMQU010000034.1"/>
</dbReference>
<dbReference type="EMBL" id="JBBMQU010000034">
    <property type="protein sequence ID" value="MEM5552249.1"/>
    <property type="molecule type" value="Genomic_DNA"/>
</dbReference>
<proteinExistence type="predicted"/>
<keyword evidence="3" id="KW-1185">Reference proteome</keyword>